<dbReference type="Pfam" id="PF01627">
    <property type="entry name" value="Hpt"/>
    <property type="match status" value="1"/>
</dbReference>
<dbReference type="SMART" id="SM00448">
    <property type="entry name" value="REC"/>
    <property type="match status" value="1"/>
</dbReference>
<dbReference type="SMART" id="SM00073">
    <property type="entry name" value="HPT"/>
    <property type="match status" value="1"/>
</dbReference>
<feature type="region of interest" description="Disordered" evidence="5">
    <location>
        <begin position="642"/>
        <end position="664"/>
    </location>
</feature>
<reference evidence="8" key="1">
    <citation type="submission" date="2021-01" db="EMBL/GenBank/DDBJ databases">
        <title>Ramlibacter sp. strain AW1 16S ribosomal RNA gene Genome sequencing and assembly.</title>
        <authorList>
            <person name="Kang M."/>
        </authorList>
    </citation>
    <scope>NUCLEOTIDE SEQUENCE</scope>
    <source>
        <strain evidence="8">AW1</strain>
    </source>
</reference>
<dbReference type="Gene3D" id="3.30.565.10">
    <property type="entry name" value="Histidine kinase-like ATPase, C-terminal domain"/>
    <property type="match status" value="1"/>
</dbReference>
<dbReference type="Proteomes" id="UP000613011">
    <property type="component" value="Unassembled WGS sequence"/>
</dbReference>
<feature type="compositionally biased region" description="Low complexity" evidence="5">
    <location>
        <begin position="643"/>
        <end position="656"/>
    </location>
</feature>
<evidence type="ECO:0000256" key="4">
    <source>
        <dbReference type="PROSITE-ProRule" id="PRU00169"/>
    </source>
</evidence>
<feature type="domain" description="HPt" evidence="7">
    <location>
        <begin position="677"/>
        <end position="768"/>
    </location>
</feature>
<keyword evidence="2" id="KW-0902">Two-component regulatory system</keyword>
<evidence type="ECO:0000313" key="9">
    <source>
        <dbReference type="Proteomes" id="UP000613011"/>
    </source>
</evidence>
<evidence type="ECO:0000259" key="6">
    <source>
        <dbReference type="PROSITE" id="PS50110"/>
    </source>
</evidence>
<dbReference type="PANTHER" id="PTHR45339:SF3">
    <property type="entry name" value="HISTIDINE KINASE"/>
    <property type="match status" value="1"/>
</dbReference>
<dbReference type="InterPro" id="IPR011006">
    <property type="entry name" value="CheY-like_superfamily"/>
</dbReference>
<feature type="domain" description="Response regulatory" evidence="6">
    <location>
        <begin position="522"/>
        <end position="639"/>
    </location>
</feature>
<evidence type="ECO:0000313" key="8">
    <source>
        <dbReference type="EMBL" id="MBL0418958.1"/>
    </source>
</evidence>
<evidence type="ECO:0000259" key="7">
    <source>
        <dbReference type="PROSITE" id="PS50894"/>
    </source>
</evidence>
<accession>A0A937D4J6</accession>
<dbReference type="AlphaFoldDB" id="A0A937D4J6"/>
<feature type="modified residue" description="4-aspartylphosphate" evidence="4">
    <location>
        <position position="572"/>
    </location>
</feature>
<evidence type="ECO:0000256" key="5">
    <source>
        <dbReference type="SAM" id="MobiDB-lite"/>
    </source>
</evidence>
<name>A0A937D4J6_9BURK</name>
<evidence type="ECO:0000256" key="1">
    <source>
        <dbReference type="ARBA" id="ARBA00022553"/>
    </source>
</evidence>
<keyword evidence="9" id="KW-1185">Reference proteome</keyword>
<evidence type="ECO:0000256" key="2">
    <source>
        <dbReference type="ARBA" id="ARBA00023012"/>
    </source>
</evidence>
<dbReference type="Gene3D" id="1.20.120.160">
    <property type="entry name" value="HPT domain"/>
    <property type="match status" value="1"/>
</dbReference>
<dbReference type="CDD" id="cd17546">
    <property type="entry name" value="REC_hyHK_CKI1_RcsC-like"/>
    <property type="match status" value="1"/>
</dbReference>
<dbReference type="Gene3D" id="3.40.50.2300">
    <property type="match status" value="1"/>
</dbReference>
<dbReference type="RefSeq" id="WP_201682023.1">
    <property type="nucleotide sequence ID" value="NZ_JAEQNA010000001.1"/>
</dbReference>
<dbReference type="Pfam" id="PF12860">
    <property type="entry name" value="PAS_7"/>
    <property type="match status" value="1"/>
</dbReference>
<keyword evidence="1 4" id="KW-0597">Phosphoprotein</keyword>
<dbReference type="PANTHER" id="PTHR45339">
    <property type="entry name" value="HYBRID SIGNAL TRANSDUCTION HISTIDINE KINASE J"/>
    <property type="match status" value="1"/>
</dbReference>
<dbReference type="PROSITE" id="PS50894">
    <property type="entry name" value="HPT"/>
    <property type="match status" value="1"/>
</dbReference>
<sequence>MNAHDSATSVPPLALPPVDVVLDALPHGLGLFDAEQRLVRCNAAFATLLRLPAESVRPGIDFQALVEATRRAPAAGAQPAGLLLMDGRPPPQPRRVERLMADGTLLEVHLAALPAGGLAVGLQDIGNQRQNTEALRRTRAQNEQLMAMVRQLRTGAATGSPGDPGAGSSLAAALKPLAGTLARLLLGLESAGLRDRAAEWVAQADELAHSLLRVLEDLSPARTGQPVLLQLEPRPFELEQLLRELSAAYAALLGDAATEFLFDIDPRLPPRLVGDDRRLRQVLTHLGLLLISAAGDRPRQLRVLLAGRSEDAVRIGFTLHGPGEAVSGDTALDDCRQVLQLMDSELRLLQEPSLSGFAFELALPLDRSAAVVSGPLSTPGLNVLVADSRPATREALVRLGQALGWHMHEAANRQQMLDTLRTIRPSALLVHERLEGSPRFAAAFEAADALVGRPLAPVLLGSVSTWGALASLSDAQRRKLGTCLCMPPTAAMMAEGVERAQALLHDGSGTSTSGTRMLEGMRVLLAEDNPSNQIVTRDLLLAQGAQVEIAVDGVDTLTSLVANGRYDAILMDWQMPNMDGLETTREIRQIVGFENIPIIALTASASASDRDACLAAGMNAHLAKPVDAGELVATLRRHAKPSAAADGVRRPAAAPAAPRPPASRIEREAAIARLGGDSGLYERVLERFRGDLPRDMVALEEAWRRGDRSQSRRLAHTLKGSAGTVGAQQLAQAAKQFEALLAGPASGAEPQAWGRLREAAEATLKALG</sequence>
<dbReference type="EMBL" id="JAEQNA010000001">
    <property type="protein sequence ID" value="MBL0418958.1"/>
    <property type="molecule type" value="Genomic_DNA"/>
</dbReference>
<dbReference type="GO" id="GO:0004672">
    <property type="term" value="F:protein kinase activity"/>
    <property type="evidence" value="ECO:0007669"/>
    <property type="project" value="UniProtKB-ARBA"/>
</dbReference>
<dbReference type="GO" id="GO:0005524">
    <property type="term" value="F:ATP binding"/>
    <property type="evidence" value="ECO:0007669"/>
    <property type="project" value="UniProtKB-KW"/>
</dbReference>
<dbReference type="SUPFAM" id="SSF47226">
    <property type="entry name" value="Histidine-containing phosphotransfer domain, HPT domain"/>
    <property type="match status" value="1"/>
</dbReference>
<protein>
    <submittedName>
        <fullName evidence="8">Response regulator</fullName>
    </submittedName>
</protein>
<dbReference type="GO" id="GO:0000160">
    <property type="term" value="P:phosphorelay signal transduction system"/>
    <property type="evidence" value="ECO:0007669"/>
    <property type="project" value="UniProtKB-KW"/>
</dbReference>
<dbReference type="Pfam" id="PF00072">
    <property type="entry name" value="Response_reg"/>
    <property type="match status" value="1"/>
</dbReference>
<dbReference type="InterPro" id="IPR036641">
    <property type="entry name" value="HPT_dom_sf"/>
</dbReference>
<dbReference type="InterPro" id="IPR008207">
    <property type="entry name" value="Sig_transdc_His_kin_Hpt_dom"/>
</dbReference>
<feature type="modified residue" description="Phosphohistidine" evidence="3">
    <location>
        <position position="716"/>
    </location>
</feature>
<proteinExistence type="predicted"/>
<evidence type="ECO:0000256" key="3">
    <source>
        <dbReference type="PROSITE-ProRule" id="PRU00110"/>
    </source>
</evidence>
<dbReference type="SUPFAM" id="SSF52172">
    <property type="entry name" value="CheY-like"/>
    <property type="match status" value="2"/>
</dbReference>
<comment type="caution">
    <text evidence="8">The sequence shown here is derived from an EMBL/GenBank/DDBJ whole genome shotgun (WGS) entry which is preliminary data.</text>
</comment>
<organism evidence="8 9">
    <name type="scientific">Ramlibacter aurantiacus</name>
    <dbReference type="NCBI Taxonomy" id="2801330"/>
    <lineage>
        <taxon>Bacteria</taxon>
        <taxon>Pseudomonadati</taxon>
        <taxon>Pseudomonadota</taxon>
        <taxon>Betaproteobacteria</taxon>
        <taxon>Burkholderiales</taxon>
        <taxon>Comamonadaceae</taxon>
        <taxon>Ramlibacter</taxon>
    </lineage>
</organism>
<dbReference type="InterPro" id="IPR036890">
    <property type="entry name" value="HATPase_C_sf"/>
</dbReference>
<gene>
    <name evidence="8" type="ORF">JI739_01240</name>
</gene>
<dbReference type="InterPro" id="IPR001789">
    <property type="entry name" value="Sig_transdc_resp-reg_receiver"/>
</dbReference>
<dbReference type="PROSITE" id="PS50110">
    <property type="entry name" value="RESPONSE_REGULATORY"/>
    <property type="match status" value="1"/>
</dbReference>
<dbReference type="GO" id="GO:0005886">
    <property type="term" value="C:plasma membrane"/>
    <property type="evidence" value="ECO:0007669"/>
    <property type="project" value="UniProtKB-SubCell"/>
</dbReference>